<keyword evidence="2" id="KW-1133">Transmembrane helix</keyword>
<dbReference type="GeneID" id="22579746"/>
<name>A0A088S591_LEIPA</name>
<evidence type="ECO:0008006" key="5">
    <source>
        <dbReference type="Google" id="ProtNLM"/>
    </source>
</evidence>
<accession>A0A088S591</accession>
<keyword evidence="2" id="KW-0472">Membrane</keyword>
<protein>
    <recommendedName>
        <fullName evidence="5">Methyltransferase</fullName>
    </recommendedName>
</protein>
<dbReference type="VEuPathDB" id="TriTrypDB:LPAL13_350081500"/>
<dbReference type="eggNOG" id="ENOG502QQYI">
    <property type="taxonomic scope" value="Eukaryota"/>
</dbReference>
<dbReference type="AlphaFoldDB" id="A0A088S591"/>
<evidence type="ECO:0000256" key="2">
    <source>
        <dbReference type="SAM" id="Phobius"/>
    </source>
</evidence>
<sequence length="298" mass="34162">MFQSGSSARPKLEPAAAGSYQPAQISREKYEKIVQGRNRFFLTAIGSVALFLGISSLPQFLIYRCARQLYRKYCHGKVLDLSPKLYDEKDVALYEMSKSVCVEFLIEEKVVDDGHYRSSEALPEEEQEKRRRAMTLDFMIRNDHNWVGSTVNFATVLRADTQLSGFQKYDCVLLRDELLNLNETKARNLFDSAVQYVKEDGLFLVMDVGKATYPRLNKLARWFNNATNSNMCFVHDYHGWISESMLYDVKEEQRCLFGFYYALVLQPRKASPPMPPKTAAPVTEAFEGQPLSHRNSAS</sequence>
<dbReference type="OrthoDB" id="269643at2759"/>
<reference evidence="3 4" key="1">
    <citation type="journal article" date="2015" name="Sci. Rep.">
        <title>The genome of Leishmania panamensis: insights into genomics of the L. (Viannia) subgenus.</title>
        <authorList>
            <person name="Llanes A."/>
            <person name="Restrepo C.M."/>
            <person name="Vecchio G.D."/>
            <person name="Anguizola F.J."/>
            <person name="Lleonart R."/>
        </authorList>
    </citation>
    <scope>NUCLEOTIDE SEQUENCE [LARGE SCALE GENOMIC DNA]</scope>
    <source>
        <strain evidence="3 4">MHOM/PA/94/PSC-1</strain>
    </source>
</reference>
<evidence type="ECO:0000313" key="3">
    <source>
        <dbReference type="EMBL" id="AIO02845.1"/>
    </source>
</evidence>
<feature type="region of interest" description="Disordered" evidence="1">
    <location>
        <begin position="270"/>
        <end position="298"/>
    </location>
</feature>
<keyword evidence="2" id="KW-0812">Transmembrane</keyword>
<dbReference type="KEGG" id="lpan:LPMP_357180"/>
<evidence type="ECO:0000313" key="4">
    <source>
        <dbReference type="Proteomes" id="UP000063063"/>
    </source>
</evidence>
<evidence type="ECO:0000256" key="1">
    <source>
        <dbReference type="SAM" id="MobiDB-lite"/>
    </source>
</evidence>
<dbReference type="VEuPathDB" id="TriTrypDB:LPMP_357180"/>
<feature type="transmembrane region" description="Helical" evidence="2">
    <location>
        <begin position="40"/>
        <end position="63"/>
    </location>
</feature>
<dbReference type="Proteomes" id="UP000063063">
    <property type="component" value="Chromosome 35"/>
</dbReference>
<proteinExistence type="predicted"/>
<dbReference type="EMBL" id="CP009404">
    <property type="protein sequence ID" value="AIO02845.1"/>
    <property type="molecule type" value="Genomic_DNA"/>
</dbReference>
<organism evidence="3 4">
    <name type="scientific">Leishmania panamensis</name>
    <dbReference type="NCBI Taxonomy" id="5679"/>
    <lineage>
        <taxon>Eukaryota</taxon>
        <taxon>Discoba</taxon>
        <taxon>Euglenozoa</taxon>
        <taxon>Kinetoplastea</taxon>
        <taxon>Metakinetoplastina</taxon>
        <taxon>Trypanosomatida</taxon>
        <taxon>Trypanosomatidae</taxon>
        <taxon>Leishmaniinae</taxon>
        <taxon>Leishmania</taxon>
        <taxon>Leishmania guyanensis species complex</taxon>
    </lineage>
</organism>
<gene>
    <name evidence="3" type="ORF">LPMP_357180</name>
</gene>
<keyword evidence="4" id="KW-1185">Reference proteome</keyword>
<dbReference type="RefSeq" id="XP_010703645.1">
    <property type="nucleotide sequence ID" value="XM_010705343.1"/>
</dbReference>